<evidence type="ECO:0000256" key="9">
    <source>
        <dbReference type="ARBA" id="ARBA00060548"/>
    </source>
</evidence>
<dbReference type="InterPro" id="IPR006366">
    <property type="entry name" value="CobA/CysG_C"/>
</dbReference>
<evidence type="ECO:0000256" key="4">
    <source>
        <dbReference type="ARBA" id="ARBA00022603"/>
    </source>
</evidence>
<dbReference type="InterPro" id="IPR014776">
    <property type="entry name" value="4pyrrole_Mease_sub2"/>
</dbReference>
<dbReference type="SUPFAM" id="SSF53790">
    <property type="entry name" value="Tetrapyrrole methylase"/>
    <property type="match status" value="1"/>
</dbReference>
<dbReference type="Proteomes" id="UP000193136">
    <property type="component" value="Unassembled WGS sequence"/>
</dbReference>
<evidence type="ECO:0000256" key="2">
    <source>
        <dbReference type="ARBA" id="ARBA00012162"/>
    </source>
</evidence>
<proteinExistence type="inferred from homology"/>
<dbReference type="PROSITE" id="PS00839">
    <property type="entry name" value="SUMT_1"/>
    <property type="match status" value="1"/>
</dbReference>
<sequence length="513" mass="54740">MAEQILFSGMVYLVGAGPGDPGLMTIRGLACLRRAEVVIYDYLANPVFLDEAPAAAERIYVGKTSGCHHTSQADINQLLIDKARTGKQVVRLKGGDPFIFGRGGEEALALHEAGIPFEVVPGVTAGFAAAAYAGIPLTHRDFTTSLALFTGHEKPEKKLSSLDWSKLATGVGTQVFYMGMANLAVISEQLVCHGRSPKTPVAVIRWATTPRQQVVEGTLADIVDRVATAGLKPPAVIVVGEVVGLRRQLRWFEDRPLLGKRVLVTRAAGQAGDFVRLLEQQGAEALPCPVIELVDPEDFAPLDAQIEHLADFDILILTSANAVERFFARLRGKGLDLRALAGLRVVAVGSKTARCIAAQGINPDLVPVDSRAEGVVAELLAEGVRDQRILYPRAALARPLIPEQLTAAGAEVAAPVLYRTLPAAEGAGRLRQALLGGLDAVTFTSSSTVTNLFALADEEQRAQLSRLPLFSIGPETSKTLRRHGLSVAAEASFSTLEGLVASLIEYYRKPAKG</sequence>
<dbReference type="EC" id="2.1.1.107" evidence="2"/>
<keyword evidence="3" id="KW-0169">Cobalamin biosynthesis</keyword>
<dbReference type="NCBIfam" id="TIGR01469">
    <property type="entry name" value="cobA_cysG_Cterm"/>
    <property type="match status" value="1"/>
</dbReference>
<dbReference type="InterPro" id="IPR003754">
    <property type="entry name" value="4pyrrol_synth_uPrphyn_synth"/>
</dbReference>
<dbReference type="CDD" id="cd06578">
    <property type="entry name" value="HemD"/>
    <property type="match status" value="1"/>
</dbReference>
<dbReference type="SUPFAM" id="SSF69618">
    <property type="entry name" value="HemD-like"/>
    <property type="match status" value="1"/>
</dbReference>
<comment type="similarity">
    <text evidence="1 10">Belongs to the precorrin methyltransferase family.</text>
</comment>
<dbReference type="AlphaFoldDB" id="A0A1X0YAM1"/>
<dbReference type="PANTHER" id="PTHR45790">
    <property type="entry name" value="SIROHEME SYNTHASE-RELATED"/>
    <property type="match status" value="1"/>
</dbReference>
<dbReference type="Gene3D" id="3.40.50.10090">
    <property type="match status" value="2"/>
</dbReference>
<feature type="domain" description="Tetrapyrrole methylase" evidence="11">
    <location>
        <begin position="10"/>
        <end position="222"/>
    </location>
</feature>
<evidence type="ECO:0000259" key="12">
    <source>
        <dbReference type="Pfam" id="PF02602"/>
    </source>
</evidence>
<evidence type="ECO:0000256" key="10">
    <source>
        <dbReference type="RuleBase" id="RU003960"/>
    </source>
</evidence>
<dbReference type="NCBIfam" id="NF004790">
    <property type="entry name" value="PRK06136.1"/>
    <property type="match status" value="1"/>
</dbReference>
<accession>A0A1X0YAM1</accession>
<dbReference type="RefSeq" id="WP_085009720.1">
    <property type="nucleotide sequence ID" value="NZ_NAAD01000004.1"/>
</dbReference>
<dbReference type="STRING" id="1969733.B5V00_05310"/>
<comment type="caution">
    <text evidence="13">The sequence shown here is derived from an EMBL/GenBank/DDBJ whole genome shotgun (WGS) entry which is preliminary data.</text>
</comment>
<dbReference type="PROSITE" id="PS00840">
    <property type="entry name" value="SUMT_2"/>
    <property type="match status" value="1"/>
</dbReference>
<reference evidence="13 14" key="1">
    <citation type="submission" date="2017-03" db="EMBL/GenBank/DDBJ databases">
        <title>Genome sequence of Geothermobacter sp. EPR-M, Deep-Sea Iron Reducer.</title>
        <authorList>
            <person name="Tully B."/>
            <person name="Savalia P."/>
            <person name="Abuyen K."/>
            <person name="Baughan C."/>
            <person name="Romero E."/>
            <person name="Ronkowski C."/>
            <person name="Torres B."/>
            <person name="Tremblay J."/>
            <person name="Trujillo A."/>
            <person name="Tyler M."/>
            <person name="Perez-Rodriguez I."/>
            <person name="Amend J."/>
        </authorList>
    </citation>
    <scope>NUCLEOTIDE SEQUENCE [LARGE SCALE GENOMIC DNA]</scope>
    <source>
        <strain evidence="13 14">EPR-M</strain>
    </source>
</reference>
<dbReference type="OrthoDB" id="9815856at2"/>
<gene>
    <name evidence="13" type="ORF">B5V00_05310</name>
</gene>
<protein>
    <recommendedName>
        <fullName evidence="2">uroporphyrinogen-III C-methyltransferase</fullName>
        <ecNumber evidence="2">2.1.1.107</ecNumber>
    </recommendedName>
</protein>
<dbReference type="FunFam" id="3.30.950.10:FF:000001">
    <property type="entry name" value="Siroheme synthase"/>
    <property type="match status" value="1"/>
</dbReference>
<comment type="pathway">
    <text evidence="8">Porphyrin-containing compound metabolism; siroheme biosynthesis; precorrin-2 from uroporphyrinogen III: step 1/1.</text>
</comment>
<dbReference type="GO" id="GO:0004852">
    <property type="term" value="F:uroporphyrinogen-III synthase activity"/>
    <property type="evidence" value="ECO:0007669"/>
    <property type="project" value="InterPro"/>
</dbReference>
<evidence type="ECO:0000313" key="14">
    <source>
        <dbReference type="Proteomes" id="UP000193136"/>
    </source>
</evidence>
<dbReference type="InterPro" id="IPR003043">
    <property type="entry name" value="Uropor_MeTrfase_CS"/>
</dbReference>
<name>A0A1X0YAM1_9BACT</name>
<evidence type="ECO:0000256" key="3">
    <source>
        <dbReference type="ARBA" id="ARBA00022573"/>
    </source>
</evidence>
<dbReference type="Pfam" id="PF00590">
    <property type="entry name" value="TP_methylase"/>
    <property type="match status" value="1"/>
</dbReference>
<dbReference type="GO" id="GO:0004851">
    <property type="term" value="F:uroporphyrin-III C-methyltransferase activity"/>
    <property type="evidence" value="ECO:0007669"/>
    <property type="project" value="UniProtKB-EC"/>
</dbReference>
<dbReference type="PANTHER" id="PTHR45790:SF3">
    <property type="entry name" value="S-ADENOSYL-L-METHIONINE-DEPENDENT UROPORPHYRINOGEN III METHYLTRANSFERASE, CHLOROPLASTIC"/>
    <property type="match status" value="1"/>
</dbReference>
<dbReference type="Pfam" id="PF02602">
    <property type="entry name" value="HEM4"/>
    <property type="match status" value="1"/>
</dbReference>
<keyword evidence="6" id="KW-0949">S-adenosyl-L-methionine</keyword>
<dbReference type="InterPro" id="IPR000878">
    <property type="entry name" value="4pyrrol_Mease"/>
</dbReference>
<dbReference type="InterPro" id="IPR035996">
    <property type="entry name" value="4pyrrol_Methylase_sf"/>
</dbReference>
<evidence type="ECO:0000256" key="8">
    <source>
        <dbReference type="ARBA" id="ARBA00025705"/>
    </source>
</evidence>
<evidence type="ECO:0000259" key="11">
    <source>
        <dbReference type="Pfam" id="PF00590"/>
    </source>
</evidence>
<dbReference type="CDD" id="cd11642">
    <property type="entry name" value="SUMT"/>
    <property type="match status" value="1"/>
</dbReference>
<dbReference type="Gene3D" id="3.40.1010.10">
    <property type="entry name" value="Cobalt-precorrin-4 Transmethylase, Domain 1"/>
    <property type="match status" value="1"/>
</dbReference>
<feature type="domain" description="Tetrapyrrole biosynthesis uroporphyrinogen III synthase" evidence="12">
    <location>
        <begin position="274"/>
        <end position="501"/>
    </location>
</feature>
<keyword evidence="4 10" id="KW-0489">Methyltransferase</keyword>
<comment type="pathway">
    <text evidence="9">Cofactor biosynthesis; adenosylcobalamin biosynthesis; precorrin-2 from uroporphyrinogen III: step 1/1.</text>
</comment>
<dbReference type="InterPro" id="IPR014777">
    <property type="entry name" value="4pyrrole_Mease_sub1"/>
</dbReference>
<dbReference type="UniPathway" id="UPA00262">
    <property type="reaction ID" value="UER00211"/>
</dbReference>
<dbReference type="GO" id="GO:0032259">
    <property type="term" value="P:methylation"/>
    <property type="evidence" value="ECO:0007669"/>
    <property type="project" value="UniProtKB-KW"/>
</dbReference>
<dbReference type="GO" id="GO:0009236">
    <property type="term" value="P:cobalamin biosynthetic process"/>
    <property type="evidence" value="ECO:0007669"/>
    <property type="project" value="UniProtKB-KW"/>
</dbReference>
<keyword evidence="7" id="KW-0627">Porphyrin biosynthesis</keyword>
<evidence type="ECO:0000256" key="7">
    <source>
        <dbReference type="ARBA" id="ARBA00023244"/>
    </source>
</evidence>
<dbReference type="Gene3D" id="3.30.950.10">
    <property type="entry name" value="Methyltransferase, Cobalt-precorrin-4 Transmethylase, Domain 2"/>
    <property type="match status" value="1"/>
</dbReference>
<dbReference type="FunFam" id="3.40.1010.10:FF:000001">
    <property type="entry name" value="Siroheme synthase"/>
    <property type="match status" value="1"/>
</dbReference>
<keyword evidence="5 10" id="KW-0808">Transferase</keyword>
<dbReference type="InterPro" id="IPR050161">
    <property type="entry name" value="Siro_Cobalamin_biosynth"/>
</dbReference>
<organism evidence="13 14">
    <name type="scientific">Geothermobacter hydrogeniphilus</name>
    <dbReference type="NCBI Taxonomy" id="1969733"/>
    <lineage>
        <taxon>Bacteria</taxon>
        <taxon>Pseudomonadati</taxon>
        <taxon>Thermodesulfobacteriota</taxon>
        <taxon>Desulfuromonadia</taxon>
        <taxon>Desulfuromonadales</taxon>
        <taxon>Geothermobacteraceae</taxon>
        <taxon>Geothermobacter</taxon>
    </lineage>
</organism>
<dbReference type="EMBL" id="NAAD01000004">
    <property type="protein sequence ID" value="ORJ62166.1"/>
    <property type="molecule type" value="Genomic_DNA"/>
</dbReference>
<dbReference type="InterPro" id="IPR036108">
    <property type="entry name" value="4pyrrol_syn_uPrphyn_synt_sf"/>
</dbReference>
<keyword evidence="14" id="KW-1185">Reference proteome</keyword>
<evidence type="ECO:0000256" key="5">
    <source>
        <dbReference type="ARBA" id="ARBA00022679"/>
    </source>
</evidence>
<evidence type="ECO:0000313" key="13">
    <source>
        <dbReference type="EMBL" id="ORJ62166.1"/>
    </source>
</evidence>
<evidence type="ECO:0000256" key="6">
    <source>
        <dbReference type="ARBA" id="ARBA00022691"/>
    </source>
</evidence>
<dbReference type="GO" id="GO:0019354">
    <property type="term" value="P:siroheme biosynthetic process"/>
    <property type="evidence" value="ECO:0007669"/>
    <property type="project" value="UniProtKB-UniPathway"/>
</dbReference>
<evidence type="ECO:0000256" key="1">
    <source>
        <dbReference type="ARBA" id="ARBA00005879"/>
    </source>
</evidence>